<keyword evidence="2" id="KW-1185">Reference proteome</keyword>
<reference evidence="1 2" key="1">
    <citation type="submission" date="2018-07" db="EMBL/GenBank/DDBJ databases">
        <title>Genomic Encyclopedia of Type Strains, Phase IV (KMG-IV): sequencing the most valuable type-strain genomes for metagenomic binning, comparative biology and taxonomic classification.</title>
        <authorList>
            <person name="Goeker M."/>
        </authorList>
    </citation>
    <scope>NUCLEOTIDE SEQUENCE [LARGE SCALE GENOMIC DNA]</scope>
    <source>
        <strain evidence="1 2">DSM 27016</strain>
    </source>
</reference>
<dbReference type="GO" id="GO:0006508">
    <property type="term" value="P:proteolysis"/>
    <property type="evidence" value="ECO:0007669"/>
    <property type="project" value="UniProtKB-KW"/>
</dbReference>
<keyword evidence="1" id="KW-0645">Protease</keyword>
<protein>
    <submittedName>
        <fullName evidence="1">Collagenase-like PrtC family protease</fullName>
    </submittedName>
</protein>
<dbReference type="Pfam" id="PF01136">
    <property type="entry name" value="Peptidase_U32"/>
    <property type="match status" value="1"/>
</dbReference>
<dbReference type="InterPro" id="IPR001539">
    <property type="entry name" value="Peptidase_U32"/>
</dbReference>
<evidence type="ECO:0000313" key="1">
    <source>
        <dbReference type="EMBL" id="RCX16517.1"/>
    </source>
</evidence>
<comment type="caution">
    <text evidence="1">The sequence shown here is derived from an EMBL/GenBank/DDBJ whole genome shotgun (WGS) entry which is preliminary data.</text>
</comment>
<gene>
    <name evidence="1" type="ORF">DFR58_11010</name>
</gene>
<organism evidence="1 2">
    <name type="scientific">Anaerobacterium chartisolvens</name>
    <dbReference type="NCBI Taxonomy" id="1297424"/>
    <lineage>
        <taxon>Bacteria</taxon>
        <taxon>Bacillati</taxon>
        <taxon>Bacillota</taxon>
        <taxon>Clostridia</taxon>
        <taxon>Eubacteriales</taxon>
        <taxon>Oscillospiraceae</taxon>
        <taxon>Anaerobacterium</taxon>
    </lineage>
</organism>
<sequence>MSKTANEKFNMMYSIATNFDTKLIDEIAKMDTGKSIKSVYGKMKSDIIGGGRASMVLPPLSMDNLKNYIKLCHKNGLEFNYLLNPMCLSNKELQKDSRNEIIKFIEDLEGIGIDWITVNSPYLCKVVKKDFPGIKVSIGVHSCVCELQHIKYWEDMGADEITLQMYINRNFELLERMLNYTKGSGVALRVFGNSACLHNCSYRMSHATGQSHASRTGERSAKFYMDNNLMNCTTEKVENPTHMIAAEWIRPEDVKYYEALCDKTGNHKFSIKLVERTKPTEYLLNVAKAYLSRGYEGNLLDIILWPAIKEMSNVSKPLIALESASEPDKLAGMKRFMDFFKLPDIYIDNKKLDGFVEKFVSNYECNKKVCNGMQCPDGSNRVIGDSSLTCSYCKSWAEKVISYDKQEVDAWLDKSREILNDVIDGKILC</sequence>
<dbReference type="OrthoDB" id="9805982at2"/>
<dbReference type="InterPro" id="IPR051454">
    <property type="entry name" value="RNA/ubiquinone_mod_enzymes"/>
</dbReference>
<dbReference type="PANTHER" id="PTHR30217:SF10">
    <property type="entry name" value="23S RRNA 5-HYDROXYCYTIDINE C2501 SYNTHASE"/>
    <property type="match status" value="1"/>
</dbReference>
<name>A0A369B7K5_9FIRM</name>
<dbReference type="AlphaFoldDB" id="A0A369B7K5"/>
<dbReference type="PANTHER" id="PTHR30217">
    <property type="entry name" value="PEPTIDASE U32 FAMILY"/>
    <property type="match status" value="1"/>
</dbReference>
<dbReference type="RefSeq" id="WP_114297682.1">
    <property type="nucleotide sequence ID" value="NZ_QPJT01000010.1"/>
</dbReference>
<accession>A0A369B7K5</accession>
<dbReference type="EMBL" id="QPJT01000010">
    <property type="protein sequence ID" value="RCX16517.1"/>
    <property type="molecule type" value="Genomic_DNA"/>
</dbReference>
<keyword evidence="1" id="KW-0378">Hydrolase</keyword>
<evidence type="ECO:0000313" key="2">
    <source>
        <dbReference type="Proteomes" id="UP000253034"/>
    </source>
</evidence>
<proteinExistence type="predicted"/>
<dbReference type="GO" id="GO:0008233">
    <property type="term" value="F:peptidase activity"/>
    <property type="evidence" value="ECO:0007669"/>
    <property type="project" value="UniProtKB-KW"/>
</dbReference>
<dbReference type="Proteomes" id="UP000253034">
    <property type="component" value="Unassembled WGS sequence"/>
</dbReference>